<keyword evidence="4" id="KW-0233">DNA recombination</keyword>
<evidence type="ECO:0000259" key="7">
    <source>
        <dbReference type="PROSITE" id="PS51900"/>
    </source>
</evidence>
<dbReference type="Pfam" id="PF22022">
    <property type="entry name" value="Phage_int_M"/>
    <property type="match status" value="1"/>
</dbReference>
<dbReference type="Pfam" id="PF00589">
    <property type="entry name" value="Phage_integrase"/>
    <property type="match status" value="1"/>
</dbReference>
<evidence type="ECO:0000259" key="6">
    <source>
        <dbReference type="PROSITE" id="PS51898"/>
    </source>
</evidence>
<dbReference type="Gene3D" id="3.30.160.390">
    <property type="entry name" value="Integrase, DNA-binding domain"/>
    <property type="match status" value="1"/>
</dbReference>
<comment type="similarity">
    <text evidence="1">Belongs to the 'phage' integrase family.</text>
</comment>
<dbReference type="SUPFAM" id="SSF56349">
    <property type="entry name" value="DNA breaking-rejoining enzymes"/>
    <property type="match status" value="1"/>
</dbReference>
<dbReference type="PROSITE" id="PS51900">
    <property type="entry name" value="CB"/>
    <property type="match status" value="1"/>
</dbReference>
<comment type="caution">
    <text evidence="8">The sequence shown here is derived from an EMBL/GenBank/DDBJ whole genome shotgun (WGS) entry which is preliminary data.</text>
</comment>
<dbReference type="InterPro" id="IPR025166">
    <property type="entry name" value="Integrase_DNA_bind_dom"/>
</dbReference>
<dbReference type="GO" id="GO:0006310">
    <property type="term" value="P:DNA recombination"/>
    <property type="evidence" value="ECO:0007669"/>
    <property type="project" value="UniProtKB-KW"/>
</dbReference>
<keyword evidence="2" id="KW-0229">DNA integration</keyword>
<dbReference type="InterPro" id="IPR002104">
    <property type="entry name" value="Integrase_catalytic"/>
</dbReference>
<evidence type="ECO:0000256" key="1">
    <source>
        <dbReference type="ARBA" id="ARBA00008857"/>
    </source>
</evidence>
<dbReference type="PROSITE" id="PS51898">
    <property type="entry name" value="TYR_RECOMBINASE"/>
    <property type="match status" value="1"/>
</dbReference>
<dbReference type="GO" id="GO:0003677">
    <property type="term" value="F:DNA binding"/>
    <property type="evidence" value="ECO:0007669"/>
    <property type="project" value="UniProtKB-UniRule"/>
</dbReference>
<evidence type="ECO:0000256" key="3">
    <source>
        <dbReference type="ARBA" id="ARBA00023125"/>
    </source>
</evidence>
<sequence>MLTDTKIRTAKPAEKAYRLADSGGLFLHVMASGSKIWRMRYRSPEGKEQTLTLAPYPAMSLQDARRARDAAKDIKRQGIDPVAHKKIAPALLRPAHEEVFEAIAREWYGQRRDLWRPRHAHDVITSLERDVFPLIGKLPPSQITPRTVLHVLRHVEDRGAIETAHRIRQRISEIFVHAIATDRADSDPAAVVKPALRPVKRGRQPAITDLDEAREMIRKTEDMAAHPVTLLAMRLLYLTAVRPGEVRGARWDEFHDLSGSEPIWVIVAERMKMDREHVVPLAPAAVEVIEALRPFSDRWPHLFPNSRRPRVPLCENAIGYLLNRAGYHGRHVPHGFRATF</sequence>
<dbReference type="RefSeq" id="WP_166313233.1">
    <property type="nucleotide sequence ID" value="NZ_WOTH01000005.1"/>
</dbReference>
<feature type="domain" description="Core-binding (CB)" evidence="7">
    <location>
        <begin position="98"/>
        <end position="179"/>
    </location>
</feature>
<dbReference type="InterPro" id="IPR053876">
    <property type="entry name" value="Phage_int_M"/>
</dbReference>
<dbReference type="InterPro" id="IPR038488">
    <property type="entry name" value="Integrase_DNA-bd_sf"/>
</dbReference>
<evidence type="ECO:0000313" key="9">
    <source>
        <dbReference type="Proteomes" id="UP000597459"/>
    </source>
</evidence>
<dbReference type="AlphaFoldDB" id="A0A967B4L7"/>
<dbReference type="Gene3D" id="1.10.150.130">
    <property type="match status" value="1"/>
</dbReference>
<protein>
    <submittedName>
        <fullName evidence="8">DUF4102 domain-containing protein</fullName>
    </submittedName>
</protein>
<accession>A0A967B4L7</accession>
<dbReference type="PANTHER" id="PTHR30629">
    <property type="entry name" value="PROPHAGE INTEGRASE"/>
    <property type="match status" value="1"/>
</dbReference>
<organism evidence="8 9">
    <name type="scientific">Acetobacter estunensis</name>
    <dbReference type="NCBI Taxonomy" id="104097"/>
    <lineage>
        <taxon>Bacteria</taxon>
        <taxon>Pseudomonadati</taxon>
        <taxon>Pseudomonadota</taxon>
        <taxon>Alphaproteobacteria</taxon>
        <taxon>Acetobacterales</taxon>
        <taxon>Acetobacteraceae</taxon>
        <taxon>Acetobacter</taxon>
    </lineage>
</organism>
<dbReference type="InterPro" id="IPR050808">
    <property type="entry name" value="Phage_Integrase"/>
</dbReference>
<reference evidence="8" key="1">
    <citation type="submission" date="2019-11" db="EMBL/GenBank/DDBJ databases">
        <title>Description of new Acetobacter species.</title>
        <authorList>
            <person name="Cleenwerck I."/>
            <person name="Sombolestani A.S."/>
        </authorList>
    </citation>
    <scope>NUCLEOTIDE SEQUENCE</scope>
    <source>
        <strain evidence="8">LMG 1626</strain>
    </source>
</reference>
<keyword evidence="9" id="KW-1185">Reference proteome</keyword>
<evidence type="ECO:0000256" key="2">
    <source>
        <dbReference type="ARBA" id="ARBA00022908"/>
    </source>
</evidence>
<dbReference type="GO" id="GO:0015074">
    <property type="term" value="P:DNA integration"/>
    <property type="evidence" value="ECO:0007669"/>
    <property type="project" value="UniProtKB-KW"/>
</dbReference>
<keyword evidence="3 5" id="KW-0238">DNA-binding</keyword>
<dbReference type="InterPro" id="IPR013762">
    <property type="entry name" value="Integrase-like_cat_sf"/>
</dbReference>
<dbReference type="InterPro" id="IPR044068">
    <property type="entry name" value="CB"/>
</dbReference>
<gene>
    <name evidence="8" type="ORF">GOB87_03790</name>
</gene>
<dbReference type="InterPro" id="IPR010998">
    <property type="entry name" value="Integrase_recombinase_N"/>
</dbReference>
<dbReference type="PANTHER" id="PTHR30629:SF2">
    <property type="entry name" value="PROPHAGE INTEGRASE INTS-RELATED"/>
    <property type="match status" value="1"/>
</dbReference>
<evidence type="ECO:0000313" key="8">
    <source>
        <dbReference type="EMBL" id="NHO53084.1"/>
    </source>
</evidence>
<evidence type="ECO:0000256" key="5">
    <source>
        <dbReference type="PROSITE-ProRule" id="PRU01248"/>
    </source>
</evidence>
<proteinExistence type="inferred from homology"/>
<dbReference type="Proteomes" id="UP000597459">
    <property type="component" value="Unassembled WGS sequence"/>
</dbReference>
<evidence type="ECO:0000256" key="4">
    <source>
        <dbReference type="ARBA" id="ARBA00023172"/>
    </source>
</evidence>
<feature type="domain" description="Tyr recombinase" evidence="6">
    <location>
        <begin position="203"/>
        <end position="340"/>
    </location>
</feature>
<dbReference type="InterPro" id="IPR011010">
    <property type="entry name" value="DNA_brk_join_enz"/>
</dbReference>
<name>A0A967B4L7_9PROT</name>
<dbReference type="Gene3D" id="1.10.443.10">
    <property type="entry name" value="Intergrase catalytic core"/>
    <property type="match status" value="1"/>
</dbReference>
<dbReference type="Pfam" id="PF13356">
    <property type="entry name" value="Arm-DNA-bind_3"/>
    <property type="match status" value="1"/>
</dbReference>
<dbReference type="EMBL" id="WOTH01000005">
    <property type="protein sequence ID" value="NHO53084.1"/>
    <property type="molecule type" value="Genomic_DNA"/>
</dbReference>